<protein>
    <submittedName>
        <fullName evidence="2">RHTO0S01e04060g1_1</fullName>
    </submittedName>
</protein>
<sequence length="258" mass="28382">MPLSHGKSSEGDVGRVRVEVERGDRENGVVASSSPSAAGPSTPPASSAHSTPSFYPSTRAPLPPQSLLAPPPIPQFVGDSSASRASRSAAASSTTAASPAAFPAPLSRRQRLQQQQQRAGQQQEYLGWIRWEDPGDADSRDSAWRHNAGWQLSHICRDTAGPGRPITEGLVRKLVYQILGPEYCPLLSSVFVSFPGGPLANRFADLEIVFHTNKIRHVFLNRWNAGDFPASQLEAVQRHNDFWVPKRKREGWWKRYPD</sequence>
<name>A0A061AES8_RHOTO</name>
<evidence type="ECO:0000256" key="1">
    <source>
        <dbReference type="SAM" id="MobiDB-lite"/>
    </source>
</evidence>
<feature type="compositionally biased region" description="Basic and acidic residues" evidence="1">
    <location>
        <begin position="7"/>
        <end position="27"/>
    </location>
</feature>
<proteinExistence type="predicted"/>
<organism evidence="2">
    <name type="scientific">Rhodotorula toruloides</name>
    <name type="common">Yeast</name>
    <name type="synonym">Rhodosporidium toruloides</name>
    <dbReference type="NCBI Taxonomy" id="5286"/>
    <lineage>
        <taxon>Eukaryota</taxon>
        <taxon>Fungi</taxon>
        <taxon>Dikarya</taxon>
        <taxon>Basidiomycota</taxon>
        <taxon>Pucciniomycotina</taxon>
        <taxon>Microbotryomycetes</taxon>
        <taxon>Sporidiobolales</taxon>
        <taxon>Sporidiobolaceae</taxon>
        <taxon>Rhodotorula</taxon>
    </lineage>
</organism>
<reference evidence="2" key="1">
    <citation type="journal article" date="2014" name="Genome Announc.">
        <title>Draft genome sequence of Rhodosporidium toruloides CECT1137, an oleaginous yeast of biotechnological interest.</title>
        <authorList>
            <person name="Morin N."/>
            <person name="Calcas X."/>
            <person name="Devillers H."/>
            <person name="Durrens P."/>
            <person name="Sherman D.J."/>
            <person name="Nicaud J.-M."/>
            <person name="Neuveglise C."/>
        </authorList>
    </citation>
    <scope>NUCLEOTIDE SEQUENCE</scope>
    <source>
        <strain evidence="2">CECT1137</strain>
    </source>
</reference>
<evidence type="ECO:0000313" key="2">
    <source>
        <dbReference type="EMBL" id="CDR35650.1"/>
    </source>
</evidence>
<feature type="region of interest" description="Disordered" evidence="1">
    <location>
        <begin position="1"/>
        <end position="119"/>
    </location>
</feature>
<dbReference type="AlphaFoldDB" id="A0A061AES8"/>
<feature type="compositionally biased region" description="Low complexity" evidence="1">
    <location>
        <begin position="80"/>
        <end position="119"/>
    </location>
</feature>
<feature type="compositionally biased region" description="Low complexity" evidence="1">
    <location>
        <begin position="28"/>
        <end position="53"/>
    </location>
</feature>
<accession>A0A061AES8</accession>
<feature type="compositionally biased region" description="Pro residues" evidence="1">
    <location>
        <begin position="61"/>
        <end position="74"/>
    </location>
</feature>
<gene>
    <name evidence="2" type="ORF">RHTO0S_01e04060g</name>
</gene>
<dbReference type="EMBL" id="LK052936">
    <property type="protein sequence ID" value="CDR35650.1"/>
    <property type="molecule type" value="Genomic_DNA"/>
</dbReference>